<reference evidence="3 4" key="1">
    <citation type="submission" date="2020-08" db="EMBL/GenBank/DDBJ databases">
        <title>Genomic Encyclopedia of Type Strains, Phase IV (KMG-IV): sequencing the most valuable type-strain genomes for metagenomic binning, comparative biology and taxonomic classification.</title>
        <authorList>
            <person name="Goeker M."/>
        </authorList>
    </citation>
    <scope>NUCLEOTIDE SEQUENCE [LARGE SCALE GENOMIC DNA]</scope>
    <source>
        <strain evidence="3 4">DSM 19979</strain>
    </source>
</reference>
<dbReference type="SUPFAM" id="SSF48403">
    <property type="entry name" value="Ankyrin repeat"/>
    <property type="match status" value="1"/>
</dbReference>
<name>A0A840AEX8_9PROT</name>
<dbReference type="RefSeq" id="WP_184384444.1">
    <property type="nucleotide sequence ID" value="NZ_JACIDJ010000004.1"/>
</dbReference>
<feature type="signal peptide" evidence="2">
    <location>
        <begin position="1"/>
        <end position="23"/>
    </location>
</feature>
<keyword evidence="2" id="KW-0732">Signal</keyword>
<dbReference type="Proteomes" id="UP000553193">
    <property type="component" value="Unassembled WGS sequence"/>
</dbReference>
<evidence type="ECO:0000256" key="1">
    <source>
        <dbReference type="SAM" id="MobiDB-lite"/>
    </source>
</evidence>
<dbReference type="AlphaFoldDB" id="A0A840AEX8"/>
<evidence type="ECO:0000256" key="2">
    <source>
        <dbReference type="SAM" id="SignalP"/>
    </source>
</evidence>
<gene>
    <name evidence="3" type="ORF">GGQ83_002481</name>
</gene>
<evidence type="ECO:0000313" key="3">
    <source>
        <dbReference type="EMBL" id="MBB3899033.1"/>
    </source>
</evidence>
<comment type="caution">
    <text evidence="3">The sequence shown here is derived from an EMBL/GenBank/DDBJ whole genome shotgun (WGS) entry which is preliminary data.</text>
</comment>
<keyword evidence="4" id="KW-1185">Reference proteome</keyword>
<feature type="region of interest" description="Disordered" evidence="1">
    <location>
        <begin position="25"/>
        <end position="63"/>
    </location>
</feature>
<proteinExistence type="predicted"/>
<sequence length="188" mass="19173">MTCFPHRVALAALLLAVPSLAQAQGPTRLPGSQPGAPVQQREAPPALPGLQGRQGAVAPSEVPPSAMNPNDALFDGIARGDLPAVRDAVNRGADLRARNALGLTPVEAAVDRARADVTFYLLSVRGGAGMASSGPPREAAPAPRARPQPAPRPVRAAPTPALRPGPTLRADPGQPIPSLGFLGFAPRG</sequence>
<feature type="region of interest" description="Disordered" evidence="1">
    <location>
        <begin position="126"/>
        <end position="188"/>
    </location>
</feature>
<protein>
    <recommendedName>
        <fullName evidence="5">Ankyrin repeat-containing protein</fullName>
    </recommendedName>
</protein>
<organism evidence="3 4">
    <name type="scientific">Roseococcus suduntuyensis</name>
    <dbReference type="NCBI Taxonomy" id="455361"/>
    <lineage>
        <taxon>Bacteria</taxon>
        <taxon>Pseudomonadati</taxon>
        <taxon>Pseudomonadota</taxon>
        <taxon>Alphaproteobacteria</taxon>
        <taxon>Acetobacterales</taxon>
        <taxon>Roseomonadaceae</taxon>
        <taxon>Roseococcus</taxon>
    </lineage>
</organism>
<evidence type="ECO:0000313" key="4">
    <source>
        <dbReference type="Proteomes" id="UP000553193"/>
    </source>
</evidence>
<feature type="chain" id="PRO_5032615756" description="Ankyrin repeat-containing protein" evidence="2">
    <location>
        <begin position="24"/>
        <end position="188"/>
    </location>
</feature>
<evidence type="ECO:0008006" key="5">
    <source>
        <dbReference type="Google" id="ProtNLM"/>
    </source>
</evidence>
<feature type="compositionally biased region" description="Low complexity" evidence="1">
    <location>
        <begin position="153"/>
        <end position="164"/>
    </location>
</feature>
<dbReference type="EMBL" id="JACIDJ010000004">
    <property type="protein sequence ID" value="MBB3899033.1"/>
    <property type="molecule type" value="Genomic_DNA"/>
</dbReference>
<accession>A0A840AEX8</accession>
<dbReference type="InterPro" id="IPR036770">
    <property type="entry name" value="Ankyrin_rpt-contain_sf"/>
</dbReference>
<dbReference type="Gene3D" id="1.25.40.20">
    <property type="entry name" value="Ankyrin repeat-containing domain"/>
    <property type="match status" value="1"/>
</dbReference>